<sequence length="65" mass="6741">MSANSDAHHDDLPSTKATIWIFVAVAIFVALWATAIALFGVPGLYIPALALVPVVGLLIVLVSLG</sequence>
<keyword evidence="3" id="KW-1185">Reference proteome</keyword>
<feature type="transmembrane region" description="Helical" evidence="1">
    <location>
        <begin position="19"/>
        <end position="39"/>
    </location>
</feature>
<reference evidence="2" key="2">
    <citation type="submission" date="2020-09" db="EMBL/GenBank/DDBJ databases">
        <authorList>
            <person name="Sun Q."/>
            <person name="Zhou Y."/>
        </authorList>
    </citation>
    <scope>NUCLEOTIDE SEQUENCE</scope>
    <source>
        <strain evidence="2">CGMCC 1.7081</strain>
    </source>
</reference>
<gene>
    <name evidence="2" type="ORF">GCM10010961_29870</name>
</gene>
<dbReference type="RefSeq" id="WP_028094313.1">
    <property type="nucleotide sequence ID" value="NZ_BNAP01000015.1"/>
</dbReference>
<protein>
    <submittedName>
        <fullName evidence="2">Uncharacterized protein</fullName>
    </submittedName>
</protein>
<name>A0A8J3H7C1_9RHOB</name>
<evidence type="ECO:0000313" key="3">
    <source>
        <dbReference type="Proteomes" id="UP000611500"/>
    </source>
</evidence>
<keyword evidence="1" id="KW-0472">Membrane</keyword>
<accession>A0A8J3H7C1</accession>
<proteinExistence type="predicted"/>
<feature type="transmembrane region" description="Helical" evidence="1">
    <location>
        <begin position="45"/>
        <end position="64"/>
    </location>
</feature>
<dbReference type="EMBL" id="BNAP01000015">
    <property type="protein sequence ID" value="GHG95830.1"/>
    <property type="molecule type" value="Genomic_DNA"/>
</dbReference>
<keyword evidence="1" id="KW-1133">Transmembrane helix</keyword>
<evidence type="ECO:0000256" key="1">
    <source>
        <dbReference type="SAM" id="Phobius"/>
    </source>
</evidence>
<keyword evidence="1" id="KW-0812">Transmembrane</keyword>
<reference evidence="2" key="1">
    <citation type="journal article" date="2014" name="Int. J. Syst. Evol. Microbiol.">
        <title>Complete genome sequence of Corynebacterium casei LMG S-19264T (=DSM 44701T), isolated from a smear-ripened cheese.</title>
        <authorList>
            <consortium name="US DOE Joint Genome Institute (JGI-PGF)"/>
            <person name="Walter F."/>
            <person name="Albersmeier A."/>
            <person name="Kalinowski J."/>
            <person name="Ruckert C."/>
        </authorList>
    </citation>
    <scope>NUCLEOTIDE SEQUENCE</scope>
    <source>
        <strain evidence="2">CGMCC 1.7081</strain>
    </source>
</reference>
<organism evidence="2 3">
    <name type="scientific">Pseudodonghicola xiamenensis</name>
    <dbReference type="NCBI Taxonomy" id="337702"/>
    <lineage>
        <taxon>Bacteria</taxon>
        <taxon>Pseudomonadati</taxon>
        <taxon>Pseudomonadota</taxon>
        <taxon>Alphaproteobacteria</taxon>
        <taxon>Rhodobacterales</taxon>
        <taxon>Paracoccaceae</taxon>
        <taxon>Pseudodonghicola</taxon>
    </lineage>
</organism>
<dbReference type="AlphaFoldDB" id="A0A8J3H7C1"/>
<comment type="caution">
    <text evidence="2">The sequence shown here is derived from an EMBL/GenBank/DDBJ whole genome shotgun (WGS) entry which is preliminary data.</text>
</comment>
<dbReference type="Proteomes" id="UP000611500">
    <property type="component" value="Unassembled WGS sequence"/>
</dbReference>
<evidence type="ECO:0000313" key="2">
    <source>
        <dbReference type="EMBL" id="GHG95830.1"/>
    </source>
</evidence>